<evidence type="ECO:0000256" key="1">
    <source>
        <dbReference type="ARBA" id="ARBA00004141"/>
    </source>
</evidence>
<dbReference type="InterPro" id="IPR012334">
    <property type="entry name" value="Pectin_lyas_fold"/>
</dbReference>
<keyword evidence="4 5" id="KW-0472">Membrane</keyword>
<evidence type="ECO:0000256" key="3">
    <source>
        <dbReference type="ARBA" id="ARBA00022989"/>
    </source>
</evidence>
<keyword evidence="6" id="KW-0732">Signal</keyword>
<comment type="caution">
    <text evidence="8">The sequence shown here is derived from an EMBL/GenBank/DDBJ whole genome shotgun (WGS) entry which is preliminary data.</text>
</comment>
<name>A0A1Y2DDK1_9FUNG</name>
<evidence type="ECO:0000259" key="7">
    <source>
        <dbReference type="PROSITE" id="PS50259"/>
    </source>
</evidence>
<keyword evidence="3 5" id="KW-1133">Transmembrane helix</keyword>
<dbReference type="EMBL" id="MCOG01000070">
    <property type="protein sequence ID" value="ORY57338.1"/>
    <property type="molecule type" value="Genomic_DNA"/>
</dbReference>
<protein>
    <recommendedName>
        <fullName evidence="7">G-protein coupled receptors family 3 profile domain-containing protein</fullName>
    </recommendedName>
</protein>
<dbReference type="GO" id="GO:0016020">
    <property type="term" value="C:membrane"/>
    <property type="evidence" value="ECO:0007669"/>
    <property type="project" value="UniProtKB-SubCell"/>
</dbReference>
<accession>A0A1Y2DDK1</accession>
<reference evidence="8 9" key="1">
    <citation type="submission" date="2016-08" db="EMBL/GenBank/DDBJ databases">
        <title>A Parts List for Fungal Cellulosomes Revealed by Comparative Genomics.</title>
        <authorList>
            <consortium name="DOE Joint Genome Institute"/>
            <person name="Haitjema C.H."/>
            <person name="Gilmore S.P."/>
            <person name="Henske J.K."/>
            <person name="Solomon K.V."/>
            <person name="De Groot R."/>
            <person name="Kuo A."/>
            <person name="Mondo S.J."/>
            <person name="Salamov A.A."/>
            <person name="Labutti K."/>
            <person name="Zhao Z."/>
            <person name="Chiniquy J."/>
            <person name="Barry K."/>
            <person name="Brewer H.M."/>
            <person name="Purvine S.O."/>
            <person name="Wright A.T."/>
            <person name="Boxma B."/>
            <person name="Van Alen T."/>
            <person name="Hackstein J.H."/>
            <person name="Baker S.E."/>
            <person name="Grigoriev I.V."/>
            <person name="O'Malley M.A."/>
        </authorList>
    </citation>
    <scope>NUCLEOTIDE SEQUENCE [LARGE SCALE GENOMIC DNA]</scope>
    <source>
        <strain evidence="8 9">G1</strain>
    </source>
</reference>
<keyword evidence="9" id="KW-1185">Reference proteome</keyword>
<feature type="signal peptide" evidence="6">
    <location>
        <begin position="1"/>
        <end position="23"/>
    </location>
</feature>
<keyword evidence="2 5" id="KW-0812">Transmembrane</keyword>
<feature type="domain" description="G-protein coupled receptors family 3 profile" evidence="7">
    <location>
        <begin position="852"/>
        <end position="985"/>
    </location>
</feature>
<dbReference type="InterPro" id="IPR017978">
    <property type="entry name" value="GPCR_3_C"/>
</dbReference>
<evidence type="ECO:0000313" key="9">
    <source>
        <dbReference type="Proteomes" id="UP000193920"/>
    </source>
</evidence>
<dbReference type="Gene3D" id="2.160.20.10">
    <property type="entry name" value="Single-stranded right-handed beta-helix, Pectin lyase-like"/>
    <property type="match status" value="1"/>
</dbReference>
<dbReference type="AlphaFoldDB" id="A0A1Y2DDK1"/>
<gene>
    <name evidence="8" type="ORF">LY90DRAFT_506491</name>
</gene>
<feature type="chain" id="PRO_5012260090" description="G-protein coupled receptors family 3 profile domain-containing protein" evidence="6">
    <location>
        <begin position="24"/>
        <end position="1027"/>
    </location>
</feature>
<dbReference type="GO" id="GO:0004930">
    <property type="term" value="F:G protein-coupled receptor activity"/>
    <property type="evidence" value="ECO:0007669"/>
    <property type="project" value="InterPro"/>
</dbReference>
<dbReference type="PROSITE" id="PS50259">
    <property type="entry name" value="G_PROTEIN_RECEP_F3_4"/>
    <property type="match status" value="1"/>
</dbReference>
<feature type="transmembrane region" description="Helical" evidence="5">
    <location>
        <begin position="921"/>
        <end position="946"/>
    </location>
</feature>
<organism evidence="8 9">
    <name type="scientific">Neocallimastix californiae</name>
    <dbReference type="NCBI Taxonomy" id="1754190"/>
    <lineage>
        <taxon>Eukaryota</taxon>
        <taxon>Fungi</taxon>
        <taxon>Fungi incertae sedis</taxon>
        <taxon>Chytridiomycota</taxon>
        <taxon>Chytridiomycota incertae sedis</taxon>
        <taxon>Neocallimastigomycetes</taxon>
        <taxon>Neocallimastigales</taxon>
        <taxon>Neocallimastigaceae</taxon>
        <taxon>Neocallimastix</taxon>
    </lineage>
</organism>
<evidence type="ECO:0000313" key="8">
    <source>
        <dbReference type="EMBL" id="ORY57338.1"/>
    </source>
</evidence>
<evidence type="ECO:0000256" key="4">
    <source>
        <dbReference type="ARBA" id="ARBA00023136"/>
    </source>
</evidence>
<proteinExistence type="predicted"/>
<sequence length="1027" mass="117265">MMKGSLIYFFLISYFILMSNVYSFERNINNEDELIHNLNSTEYNILEIYIDNKSIDIYKEIKINNNIQKLLIIGSSKDSSILRFNNSISNGLIFNSFIQKITFKNITIYGHLEFHNVNNVLFEDTILNGSIISNDKSSKNELIQMNNFIYNAFIDFKTTCISLYGNVKIDNSYFYGNSLCTDNILSYDGENINNIDISNSYFNGIYTNTCIGINNANESNITSSIFENGSAYNDGGGAIHAKNSYSFIKNCKFNNNFSSTHGGLIYIETNETNEHINEKRNVYILNSIQHKTENINQSSKQKGLVASVKGNVNLQIENFYAEDLHAGKGISAFTLKGISTIELKNVKMNAIDGSNYGGVLFTSNEEQIGSEFKVTNGTFTNFHQYQVNEASSFIYSHQNINISLNNCTISDINGYKGYFIHIGSPTKLELNSVKIENHFTKKDCTFIRCESLSKFDKNVLIFNDLYVDGLDTVKEFVYIDSEDISINNSYLNRIRSSYIYSLSTDDKQKDNYFFRMGSNTNLSISYTNLNNIHTYYGIVSRTSSNIIIENCTFEYSNYDKTLFRIDPKNNINSKTNFTVNNSNFYMISANNGGVASIIELDEESMIIFNDCFIEETSSMNYGGVIYSESKLTNSHVFFNNCEFIPEYNDRGSISYAHCIESEPYFSNADELKMEYDYAFSTNPTKIALSSESLDSISVFSGESIPSNIDAELYDDYGIHRFISSNFDTMTFDDIIYFRVVINDTNNAVLLGDTISFCKDKCSFPQVKVVGNPGNYKLGLILITYGHFHKFENNAVFVDLEIRDCISEHKNNYNYKDIEGYGFKSCYKPKCSPACVHGKCEDNNQSSIDFMIFILVGLILQCFSMFEITNGQKKNSCRLFQYIFKNIGFSLVYGSMLVKTYRIYLIFMVKKKINRSMKKKNMILIVFGICMIHLLSVFFWIIIQAQVYTVKSANDHRTYSECKYPSSVYLCIGISINIIVTLYYVYITKFLKMNIKSEMLTNGSSDINKINSSNNDLIQKKPESSQKS</sequence>
<dbReference type="Pfam" id="PF00003">
    <property type="entry name" value="7tm_3"/>
    <property type="match status" value="1"/>
</dbReference>
<feature type="transmembrane region" description="Helical" evidence="5">
    <location>
        <begin position="966"/>
        <end position="986"/>
    </location>
</feature>
<evidence type="ECO:0000256" key="5">
    <source>
        <dbReference type="SAM" id="Phobius"/>
    </source>
</evidence>
<comment type="subcellular location">
    <subcellularLocation>
        <location evidence="1">Membrane</location>
        <topology evidence="1">Multi-pass membrane protein</topology>
    </subcellularLocation>
</comment>
<evidence type="ECO:0000256" key="6">
    <source>
        <dbReference type="SAM" id="SignalP"/>
    </source>
</evidence>
<dbReference type="Proteomes" id="UP000193920">
    <property type="component" value="Unassembled WGS sequence"/>
</dbReference>
<evidence type="ECO:0000256" key="2">
    <source>
        <dbReference type="ARBA" id="ARBA00022692"/>
    </source>
</evidence>